<dbReference type="InterPro" id="IPR026444">
    <property type="entry name" value="Secre_tail"/>
</dbReference>
<evidence type="ECO:0000313" key="4">
    <source>
        <dbReference type="EMBL" id="EDP95692.1"/>
    </source>
</evidence>
<dbReference type="AlphaFoldDB" id="A9E1Z1"/>
<name>A9E1Z1_9FLAO</name>
<dbReference type="Proteomes" id="UP000002945">
    <property type="component" value="Unassembled WGS sequence"/>
</dbReference>
<keyword evidence="1 2" id="KW-0732">Signal</keyword>
<evidence type="ECO:0000256" key="1">
    <source>
        <dbReference type="ARBA" id="ARBA00022729"/>
    </source>
</evidence>
<feature type="domain" description="Secretion system C-terminal sorting" evidence="3">
    <location>
        <begin position="537"/>
        <end position="593"/>
    </location>
</feature>
<evidence type="ECO:0000256" key="2">
    <source>
        <dbReference type="SAM" id="SignalP"/>
    </source>
</evidence>
<dbReference type="OrthoDB" id="2582440at2"/>
<dbReference type="HOGENOM" id="CLU_471564_0_0_10"/>
<dbReference type="STRING" id="391587.KAOT1_22611"/>
<protein>
    <recommendedName>
        <fullName evidence="3">Secretion system C-terminal sorting domain-containing protein</fullName>
    </recommendedName>
</protein>
<reference evidence="4 5" key="1">
    <citation type="journal article" date="2011" name="J. Bacteriol.">
        <title>Genome sequence of the algicidal bacterium Kordia algicida OT-1.</title>
        <authorList>
            <person name="Lee H.S."/>
            <person name="Kang S.G."/>
            <person name="Kwon K.K."/>
            <person name="Lee J.H."/>
            <person name="Kim S.J."/>
        </authorList>
    </citation>
    <scope>NUCLEOTIDE SEQUENCE [LARGE SCALE GENOMIC DNA]</scope>
    <source>
        <strain evidence="4 5">OT-1</strain>
    </source>
</reference>
<feature type="signal peptide" evidence="2">
    <location>
        <begin position="1"/>
        <end position="17"/>
    </location>
</feature>
<gene>
    <name evidence="4" type="ORF">KAOT1_22611</name>
</gene>
<comment type="caution">
    <text evidence="4">The sequence shown here is derived from an EMBL/GenBank/DDBJ whole genome shotgun (WGS) entry which is preliminary data.</text>
</comment>
<dbReference type="Pfam" id="PF18962">
    <property type="entry name" value="Por_Secre_tail"/>
    <property type="match status" value="1"/>
</dbReference>
<proteinExistence type="predicted"/>
<evidence type="ECO:0000259" key="3">
    <source>
        <dbReference type="Pfam" id="PF18962"/>
    </source>
</evidence>
<evidence type="ECO:0000313" key="5">
    <source>
        <dbReference type="Proteomes" id="UP000002945"/>
    </source>
</evidence>
<dbReference type="RefSeq" id="WP_007097046.1">
    <property type="nucleotide sequence ID" value="NZ_CP142125.1"/>
</dbReference>
<feature type="chain" id="PRO_5002734393" description="Secretion system C-terminal sorting domain-containing protein" evidence="2">
    <location>
        <begin position="18"/>
        <end position="596"/>
    </location>
</feature>
<sequence length="596" mass="67141">MKKVPYLLILFFCNVSAQLTVRNNHYIFVKDQVLFVNDNVNLQESDAKMYLRDDAQLVQGTGVTGNSGEGQLSVYQNGTTHNYAYNYWCSPVGNNSLSFGNENFSVNLLDDATGLISSTDAAFTSYDGFSSPLTIARYWIYTFENASSYSQWMYKADTGAIAPGLGFTMKGTSDSSNNQLYDFRGKANNGTITNSVASSQWTLVGNPYPSALDAVAYIHDTDNQNAITGTLYYWEQDLSVMSHNVADYVGGYATYTINAAGTLETFIPATFDTYNSDGTLNTTGNTSTSSKRARRYIPVGQGFMVEGSSTTSGVVQSKNTHRVYYKQSNIDSEFFRSTDVNDVGLIENSQTANNHENTNSYYGVIPPEYKRFRLNIDFNNTYTRQLVQTFHDTEATAGFDYGLESKSPLGVASDAFWIINEEPYIAQALPYNIEMTIPLHINVAQNTTVRIRTFDVQNFSANQAIYIHDKQLNQYHDISNGFFEIALSQGEYTDRFEVTFLADNNVLGFEQYEIENLLVLQDKERQQLIVQNPNLLHIESIQLYDMLGRKVLDNKGLKKHDKYIVDTTPFNEGVYIVKIIAKNHKEYSKKVIIKRQ</sequence>
<dbReference type="NCBIfam" id="TIGR04183">
    <property type="entry name" value="Por_Secre_tail"/>
    <property type="match status" value="1"/>
</dbReference>
<organism evidence="4 5">
    <name type="scientific">Kordia algicida OT-1</name>
    <dbReference type="NCBI Taxonomy" id="391587"/>
    <lineage>
        <taxon>Bacteria</taxon>
        <taxon>Pseudomonadati</taxon>
        <taxon>Bacteroidota</taxon>
        <taxon>Flavobacteriia</taxon>
        <taxon>Flavobacteriales</taxon>
        <taxon>Flavobacteriaceae</taxon>
        <taxon>Kordia</taxon>
    </lineage>
</organism>
<dbReference type="eggNOG" id="COG1345">
    <property type="taxonomic scope" value="Bacteria"/>
</dbReference>
<dbReference type="EMBL" id="ABIB01000007">
    <property type="protein sequence ID" value="EDP95692.1"/>
    <property type="molecule type" value="Genomic_DNA"/>
</dbReference>
<keyword evidence="5" id="KW-1185">Reference proteome</keyword>
<accession>A9E1Z1</accession>